<comment type="caution">
    <text evidence="8">The sequence shown here is derived from an EMBL/GenBank/DDBJ whole genome shotgun (WGS) entry which is preliminary data.</text>
</comment>
<dbReference type="GO" id="GO:0006915">
    <property type="term" value="P:apoptotic process"/>
    <property type="evidence" value="ECO:0007669"/>
    <property type="project" value="UniProtKB-KW"/>
</dbReference>
<feature type="domain" description="Caspase family p10" evidence="6">
    <location>
        <begin position="211"/>
        <end position="265"/>
    </location>
</feature>
<dbReference type="EMBL" id="CADEPI010000895">
    <property type="protein sequence ID" value="CAB3388760.1"/>
    <property type="molecule type" value="Genomic_DNA"/>
</dbReference>
<dbReference type="SMART" id="SM00115">
    <property type="entry name" value="CASc"/>
    <property type="match status" value="1"/>
</dbReference>
<accession>A0A8S1E7P5</accession>
<dbReference type="InterPro" id="IPR002138">
    <property type="entry name" value="Pept_C14_p10"/>
</dbReference>
<name>A0A8S1E7P5_9INSE</name>
<dbReference type="InterPro" id="IPR002398">
    <property type="entry name" value="Pept_C14"/>
</dbReference>
<gene>
    <name evidence="8" type="ORF">CLODIP_2_CD12714</name>
</gene>
<proteinExistence type="inferred from homology"/>
<dbReference type="PROSITE" id="PS50207">
    <property type="entry name" value="CASPASE_P10"/>
    <property type="match status" value="1"/>
</dbReference>
<dbReference type="PANTHER" id="PTHR47901">
    <property type="entry name" value="CASPASE RECRUITMENT DOMAIN-CONTAINING PROTEIN 18"/>
    <property type="match status" value="1"/>
</dbReference>
<dbReference type="SUPFAM" id="SSF52540">
    <property type="entry name" value="P-loop containing nucleoside triphosphate hydrolases"/>
    <property type="match status" value="1"/>
</dbReference>
<dbReference type="Gene3D" id="3.40.50.1460">
    <property type="match status" value="1"/>
</dbReference>
<evidence type="ECO:0000256" key="4">
    <source>
        <dbReference type="ARBA" id="ARBA00022801"/>
    </source>
</evidence>
<evidence type="ECO:0000256" key="5">
    <source>
        <dbReference type="RuleBase" id="RU003971"/>
    </source>
</evidence>
<evidence type="ECO:0000256" key="2">
    <source>
        <dbReference type="ARBA" id="ARBA00022670"/>
    </source>
</evidence>
<evidence type="ECO:0000313" key="9">
    <source>
        <dbReference type="Proteomes" id="UP000494165"/>
    </source>
</evidence>
<dbReference type="Proteomes" id="UP000494165">
    <property type="component" value="Unassembled WGS sequence"/>
</dbReference>
<dbReference type="AlphaFoldDB" id="A0A8S1E7P5"/>
<sequence length="931" mass="105980">MTQEAKRVKLSGRSLNGASNNVQFTENSATKSIGYWDQDKTKIVRLTNTLIIHYNFADQEKPMNRSEADKRDVGNIMSTFKSLGHVCQTSDPKEKVLDLIGSENELRAKFQLEKGQTPELFIVFIMTHGNKNGKLTTHHDEEFKVYEVCEKLKTNPVLKNALKLLFVSACRGNILDEVTQEEHDTPINLIEDAVYSKKLDTEKPDNVNATRVTTDPNCENFVIMFSCVEGTYSLRSEGTYLVNSICDCFKELDKDVDLEEFLTRIMGYQHDPKQRAKGYTSTPEVKIMKRSRTLTIVKQCAEKKYNDFSYNWMSDAKSHLLTRKAHVFAASNEIYQSVSDELNKHFQFEPKRWKTLEELKDSVSHESGDFDGCVLICVVAELVENENREVCAKINGEKIELKSILGISIGPTTANWVGKPKICVFLNTNTVFQSCSIDIHQNYNETKLSISGTIHAGLLSIILPQANAVETFMETLNDFNSQKKIERATFQQFFFSLLQASETNGKIPPMIVTTLQKTLRMRFPPPIITECFTKTTDGNKKPCTISDLESFISINIKKLKLEFAGASSRGAEVEVDEKKSSILRQNATPFPTKAKKVSKTEEEISEEAVDTVHVVSADVGSGKSELAKYLTFFAQSTREATCVDLMTIMYQFGSRFNWEKQQNSLSAFVQECGEHIKQELHNGSNGVLIIDAIDSLLEDLRKNVLETVRELAENKVPMWIFTRPKCKDELLSHLYGICSVSVIEIDPLSKEKQTEFLQQWGFKRVQIDQFLDKIKQQEAEDLISKVGYLAKLSTFPDLAKNLETVNIYNLSAHIVDTAIRSYLNKQKPDLESSKRIEVFDKIKNELAHEACNYFLSTQIRKQNSIQQGKKALHDLFFRYPAVEVNGTLAAYLFVREMERELDDKLETLKDDAKKASLERMVNFQREILTVF</sequence>
<evidence type="ECO:0000259" key="6">
    <source>
        <dbReference type="PROSITE" id="PS50207"/>
    </source>
</evidence>
<protein>
    <recommendedName>
        <fullName evidence="10">Caspase family p20 domain-containing protein</fullName>
    </recommendedName>
</protein>
<keyword evidence="2" id="KW-0645">Protease</keyword>
<dbReference type="GO" id="GO:0006508">
    <property type="term" value="P:proteolysis"/>
    <property type="evidence" value="ECO:0007669"/>
    <property type="project" value="UniProtKB-KW"/>
</dbReference>
<dbReference type="GO" id="GO:0004197">
    <property type="term" value="F:cysteine-type endopeptidase activity"/>
    <property type="evidence" value="ECO:0007669"/>
    <property type="project" value="InterPro"/>
</dbReference>
<dbReference type="InterPro" id="IPR015917">
    <property type="entry name" value="Pept_C14A"/>
</dbReference>
<dbReference type="InterPro" id="IPR011600">
    <property type="entry name" value="Pept_C14_caspase"/>
</dbReference>
<evidence type="ECO:0000256" key="3">
    <source>
        <dbReference type="ARBA" id="ARBA00022703"/>
    </source>
</evidence>
<evidence type="ECO:0008006" key="10">
    <source>
        <dbReference type="Google" id="ProtNLM"/>
    </source>
</evidence>
<dbReference type="InterPro" id="IPR029030">
    <property type="entry name" value="Caspase-like_dom_sf"/>
</dbReference>
<dbReference type="SUPFAM" id="SSF52129">
    <property type="entry name" value="Caspase-like"/>
    <property type="match status" value="1"/>
</dbReference>
<keyword evidence="9" id="KW-1185">Reference proteome</keyword>
<dbReference type="OrthoDB" id="6044770at2759"/>
<organism evidence="8 9">
    <name type="scientific">Cloeon dipterum</name>
    <dbReference type="NCBI Taxonomy" id="197152"/>
    <lineage>
        <taxon>Eukaryota</taxon>
        <taxon>Metazoa</taxon>
        <taxon>Ecdysozoa</taxon>
        <taxon>Arthropoda</taxon>
        <taxon>Hexapoda</taxon>
        <taxon>Insecta</taxon>
        <taxon>Pterygota</taxon>
        <taxon>Palaeoptera</taxon>
        <taxon>Ephemeroptera</taxon>
        <taxon>Pisciforma</taxon>
        <taxon>Baetidae</taxon>
        <taxon>Cloeon</taxon>
    </lineage>
</organism>
<keyword evidence="3" id="KW-0053">Apoptosis</keyword>
<evidence type="ECO:0000313" key="8">
    <source>
        <dbReference type="EMBL" id="CAB3388760.1"/>
    </source>
</evidence>
<evidence type="ECO:0000259" key="7">
    <source>
        <dbReference type="PROSITE" id="PS50208"/>
    </source>
</evidence>
<dbReference type="PANTHER" id="PTHR47901:SF8">
    <property type="entry name" value="CASPASE-3"/>
    <property type="match status" value="1"/>
</dbReference>
<dbReference type="InterPro" id="IPR027417">
    <property type="entry name" value="P-loop_NTPase"/>
</dbReference>
<evidence type="ECO:0000256" key="1">
    <source>
        <dbReference type="ARBA" id="ARBA00010134"/>
    </source>
</evidence>
<feature type="domain" description="Caspase family p20" evidence="7">
    <location>
        <begin position="50"/>
        <end position="174"/>
    </location>
</feature>
<dbReference type="PROSITE" id="PS50208">
    <property type="entry name" value="CASPASE_P20"/>
    <property type="match status" value="1"/>
</dbReference>
<reference evidence="8 9" key="1">
    <citation type="submission" date="2020-04" db="EMBL/GenBank/DDBJ databases">
        <authorList>
            <person name="Alioto T."/>
            <person name="Alioto T."/>
            <person name="Gomez Garrido J."/>
        </authorList>
    </citation>
    <scope>NUCLEOTIDE SEQUENCE [LARGE SCALE GENOMIC DNA]</scope>
</reference>
<dbReference type="InterPro" id="IPR001309">
    <property type="entry name" value="Pept_C14_p20"/>
</dbReference>
<dbReference type="Pfam" id="PF00656">
    <property type="entry name" value="Peptidase_C14"/>
    <property type="match status" value="1"/>
</dbReference>
<comment type="similarity">
    <text evidence="1 5">Belongs to the peptidase C14A family.</text>
</comment>
<keyword evidence="4" id="KW-0378">Hydrolase</keyword>